<dbReference type="EMBL" id="MN175499">
    <property type="protein sequence ID" value="QID06461.1"/>
    <property type="molecule type" value="Genomic_DNA"/>
</dbReference>
<name>A0A6G6ADI7_9VIRU</name>
<dbReference type="Pfam" id="PF19163">
    <property type="entry name" value="DUF5845"/>
    <property type="match status" value="1"/>
</dbReference>
<evidence type="ECO:0000313" key="1">
    <source>
        <dbReference type="EMBL" id="QID06461.1"/>
    </source>
</evidence>
<dbReference type="InterPro" id="IPR043887">
    <property type="entry name" value="DUF5845"/>
</dbReference>
<sequence length="153" mass="18577">MKYMSALFLENKKDDIRLLNLHNIIENETIVLVGYGDFTPYINSQIFLAKTLYITKCDKNFVYYWIRKNKFPYLQTIYLDSHPCESSFFGIDVSKIYLSDHYKHYYEKWSKYNNNNNVEIIKRDDFNNLIGQLKKIEIKFENDILRHIRMLHI</sequence>
<proteinExistence type="predicted"/>
<organism evidence="1">
    <name type="scientific">Borely moumouvirus</name>
    <dbReference type="NCBI Taxonomy" id="2712067"/>
    <lineage>
        <taxon>Viruses</taxon>
        <taxon>Varidnaviria</taxon>
        <taxon>Bamfordvirae</taxon>
        <taxon>Nucleocytoviricota</taxon>
        <taxon>Megaviricetes</taxon>
        <taxon>Imitervirales</taxon>
        <taxon>Mimiviridae</taxon>
        <taxon>Megamimivirinae</taxon>
        <taxon>Moumouvirus</taxon>
    </lineage>
</organism>
<accession>A0A6G6ADI7</accession>
<protein>
    <submittedName>
        <fullName evidence="1">Uncharacterized protein</fullName>
    </submittedName>
</protein>
<reference evidence="1" key="1">
    <citation type="submission" date="2019-07" db="EMBL/GenBank/DDBJ databases">
        <title>The discovery of a new lineage B mimivirus raises questions about particles surface fibrils.</title>
        <authorList>
            <person name="Silva L.K.S."/>
            <person name="Rodrigues R.A.L."/>
            <person name="Andrade A.C.S.P."/>
            <person name="Hikida H."/>
            <person name="Andreani J."/>
            <person name="Levasseur A."/>
            <person name="La Scola B."/>
            <person name="Abrahao J.S."/>
        </authorList>
    </citation>
    <scope>NUCLEOTIDE SEQUENCE</scope>
    <source>
        <strain evidence="1">B60</strain>
    </source>
</reference>